<evidence type="ECO:0000313" key="4">
    <source>
        <dbReference type="Proteomes" id="UP001501126"/>
    </source>
</evidence>
<protein>
    <recommendedName>
        <fullName evidence="2">Bacterial toxin 23 domain-containing protein</fullName>
    </recommendedName>
</protein>
<evidence type="ECO:0000259" key="2">
    <source>
        <dbReference type="Pfam" id="PF15528"/>
    </source>
</evidence>
<organism evidence="3 4">
    <name type="scientific">Wandonia haliotis</name>
    <dbReference type="NCBI Taxonomy" id="574963"/>
    <lineage>
        <taxon>Bacteria</taxon>
        <taxon>Pseudomonadati</taxon>
        <taxon>Bacteroidota</taxon>
        <taxon>Flavobacteriia</taxon>
        <taxon>Flavobacteriales</taxon>
        <taxon>Crocinitomicaceae</taxon>
        <taxon>Wandonia</taxon>
    </lineage>
</organism>
<dbReference type="RefSeq" id="WP_343786515.1">
    <property type="nucleotide sequence ID" value="NZ_BAAAFH010000011.1"/>
</dbReference>
<dbReference type="EMBL" id="BAAAFH010000011">
    <property type="protein sequence ID" value="GAA0875242.1"/>
    <property type="molecule type" value="Genomic_DNA"/>
</dbReference>
<dbReference type="InterPro" id="IPR029115">
    <property type="entry name" value="Ntox23"/>
</dbReference>
<name>A0ABP3Y3A7_9FLAO</name>
<dbReference type="Pfam" id="PF15528">
    <property type="entry name" value="Ntox23"/>
    <property type="match status" value="1"/>
</dbReference>
<evidence type="ECO:0000313" key="3">
    <source>
        <dbReference type="EMBL" id="GAA0875242.1"/>
    </source>
</evidence>
<gene>
    <name evidence="3" type="ORF">GCM10009118_16510</name>
</gene>
<evidence type="ECO:0000256" key="1">
    <source>
        <dbReference type="SAM" id="SignalP"/>
    </source>
</evidence>
<proteinExistence type="predicted"/>
<accession>A0ABP3Y3A7</accession>
<feature type="signal peptide" evidence="1">
    <location>
        <begin position="1"/>
        <end position="20"/>
    </location>
</feature>
<feature type="domain" description="Bacterial toxin 23" evidence="2">
    <location>
        <begin position="90"/>
        <end position="253"/>
    </location>
</feature>
<feature type="chain" id="PRO_5046806142" description="Bacterial toxin 23 domain-containing protein" evidence="1">
    <location>
        <begin position="21"/>
        <end position="300"/>
    </location>
</feature>
<keyword evidence="1" id="KW-0732">Signal</keyword>
<comment type="caution">
    <text evidence="3">The sequence shown here is derived from an EMBL/GenBank/DDBJ whole genome shotgun (WGS) entry which is preliminary data.</text>
</comment>
<reference evidence="4" key="1">
    <citation type="journal article" date="2019" name="Int. J. Syst. Evol. Microbiol.">
        <title>The Global Catalogue of Microorganisms (GCM) 10K type strain sequencing project: providing services to taxonomists for standard genome sequencing and annotation.</title>
        <authorList>
            <consortium name="The Broad Institute Genomics Platform"/>
            <consortium name="The Broad Institute Genome Sequencing Center for Infectious Disease"/>
            <person name="Wu L."/>
            <person name="Ma J."/>
        </authorList>
    </citation>
    <scope>NUCLEOTIDE SEQUENCE [LARGE SCALE GENOMIC DNA]</scope>
    <source>
        <strain evidence="4">JCM 16083</strain>
    </source>
</reference>
<dbReference type="Proteomes" id="UP001501126">
    <property type="component" value="Unassembled WGS sequence"/>
</dbReference>
<keyword evidence="4" id="KW-1185">Reference proteome</keyword>
<sequence>MTKRLRILFFLCLLSSVTIAQRHVFGIQAQLVLSVGTPINRIGINLNGFWLTSFSQVNIGTQSSFYLTGIGPKGNFIENRTHISLIGLAGKRNGEIRTFVNPLFHQSQRSVAFGYSFLWYWDNRKTAQLSGRFGLQFQRVALQFENDLFGGQGRDRFRSAGLHAFYMDSLNSIGAHIRLWTGETRGGIRHTDANYPSKYGYKDLSQTLYGKYSSGITSISYSRLLPFSQQLGAEIGIDTEQIRHFFQNKLVHDFTFSKKNTRKHNPHYPMLQEDGSPYLFVEGTKPRKARFVGLFTLGGN</sequence>